<accession>F9WH43</accession>
<evidence type="ECO:0000256" key="1">
    <source>
        <dbReference type="SAM" id="MobiDB-lite"/>
    </source>
</evidence>
<organism evidence="3 4">
    <name type="scientific">Trypanosoma congolense (strain IL3000)</name>
    <dbReference type="NCBI Taxonomy" id="1068625"/>
    <lineage>
        <taxon>Eukaryota</taxon>
        <taxon>Discoba</taxon>
        <taxon>Euglenozoa</taxon>
        <taxon>Kinetoplastea</taxon>
        <taxon>Metakinetoplastina</taxon>
        <taxon>Trypanosomatida</taxon>
        <taxon>Trypanosomatidae</taxon>
        <taxon>Trypanosoma</taxon>
        <taxon>Nannomonas</taxon>
    </lineage>
</organism>
<reference evidence="3 4" key="2">
    <citation type="journal article" date="2012" name="Proc. Natl. Acad. Sci. U.S.A.">
        <title>Antigenic diversity is generated by distinct evolutionary mechanisms in African trypanosome species.</title>
        <authorList>
            <person name="Jackson A.P."/>
            <person name="Berry A."/>
            <person name="Aslett M."/>
            <person name="Allison H.C."/>
            <person name="Burton P."/>
            <person name="Vavrova-Anderson J."/>
            <person name="Brown R."/>
            <person name="Browne H."/>
            <person name="Corton N."/>
            <person name="Hauser H."/>
            <person name="Gamble J."/>
            <person name="Gilderthorp R."/>
            <person name="Marcello L."/>
            <person name="McQuillan J."/>
            <person name="Otto T.D."/>
            <person name="Quail M.A."/>
            <person name="Sanders M.J."/>
            <person name="van Tonder A."/>
            <person name="Ginger M.L."/>
            <person name="Field M.C."/>
            <person name="Barry J.D."/>
            <person name="Hertz-Fowler C."/>
            <person name="Berriman M."/>
        </authorList>
    </citation>
    <scope>NUCLEOTIDE SEQUENCE [LARGE SCALE GENOMIC DNA]</scope>
    <source>
        <strain evidence="3 4">IL3000</strain>
    </source>
</reference>
<dbReference type="Proteomes" id="UP000000702">
    <property type="component" value="Unassembled WGS sequence"/>
</dbReference>
<dbReference type="EMBL" id="CAEQ01002371">
    <property type="protein sequence ID" value="CCD16632.1"/>
    <property type="molecule type" value="Genomic_DNA"/>
</dbReference>
<dbReference type="AlphaFoldDB" id="F9WH43"/>
<keyword evidence="2" id="KW-1133">Transmembrane helix</keyword>
<evidence type="ECO:0000313" key="4">
    <source>
        <dbReference type="Proteomes" id="UP000000702"/>
    </source>
</evidence>
<evidence type="ECO:0000313" key="3">
    <source>
        <dbReference type="EMBL" id="CCD16632.1"/>
    </source>
</evidence>
<gene>
    <name evidence="3" type="ORF">TCIL3000_0_15410</name>
</gene>
<proteinExistence type="predicted"/>
<keyword evidence="2" id="KW-0812">Transmembrane</keyword>
<reference evidence="4" key="1">
    <citation type="submission" date="2011-07" db="EMBL/GenBank/DDBJ databases">
        <title>Divergent evolution of antigenic variation in African trypanosomes.</title>
        <authorList>
            <person name="Jackson A.P."/>
            <person name="Berry A."/>
            <person name="Allison H.C."/>
            <person name="Burton P."/>
            <person name="Anderson J."/>
            <person name="Aslett M."/>
            <person name="Brown R."/>
            <person name="Corton N."/>
            <person name="Harris D."/>
            <person name="Hauser H."/>
            <person name="Gamble J."/>
            <person name="Gilderthorp R."/>
            <person name="McQuillan J."/>
            <person name="Quail M.A."/>
            <person name="Sanders M."/>
            <person name="Van Tonder A."/>
            <person name="Ginger M.L."/>
            <person name="Donelson J.E."/>
            <person name="Field M.C."/>
            <person name="Barry J.D."/>
            <person name="Berriman M."/>
            <person name="Hertz-Fowler C."/>
        </authorList>
    </citation>
    <scope>NUCLEOTIDE SEQUENCE [LARGE SCALE GENOMIC DNA]</scope>
    <source>
        <strain evidence="4">IL3000</strain>
    </source>
</reference>
<keyword evidence="4" id="KW-1185">Reference proteome</keyword>
<dbReference type="OMA" id="GGFHMQL"/>
<comment type="caution">
    <text evidence="3">The sequence shown here is derived from an EMBL/GenBank/DDBJ whole genome shotgun (WGS) entry which is preliminary data.</text>
</comment>
<feature type="transmembrane region" description="Helical" evidence="2">
    <location>
        <begin position="302"/>
        <end position="324"/>
    </location>
</feature>
<evidence type="ECO:0000256" key="2">
    <source>
        <dbReference type="SAM" id="Phobius"/>
    </source>
</evidence>
<protein>
    <submittedName>
        <fullName evidence="3">WGS project CAEQ00000000 data, annotated contig 591</fullName>
    </submittedName>
</protein>
<name>F9WH43_TRYCI</name>
<feature type="region of interest" description="Disordered" evidence="1">
    <location>
        <begin position="263"/>
        <end position="282"/>
    </location>
</feature>
<sequence>MLQTWKKRKGGTGSHYYCPSLFRQVLMAALGSYHRCCSPSAVVYAILAVVMLPRRTRIALAAGANATPCATAMRSTEAVHHWGFRGGGYHMRFEVEFPLRWDEVHISIDLPRAFFFDAVELQQLYTVTSQECEKDITSAYKPLHFSSDFFFDIEAPAFRIKYDINRVNITLERKPSSMSKNNQEGGALHDSCVINADSKGLLVVPIHARYEEVDATTPFSLRAFFSRTTQVRRCVPVIAVHGSVVSAEERCIELTSATMVQYEGTTSQSPPPSPVADADGVVEGPSPGCRNIPVALLSSLPVVYGALALLHCIGVVIVVLPVLVEERTASGGRKK</sequence>
<dbReference type="VEuPathDB" id="TriTrypDB:TcIL3000_0_15410"/>
<keyword evidence="2" id="KW-0472">Membrane</keyword>